<dbReference type="Pfam" id="PF04851">
    <property type="entry name" value="ResIII"/>
    <property type="match status" value="1"/>
</dbReference>
<dbReference type="Gene3D" id="3.40.50.300">
    <property type="entry name" value="P-loop containing nucleotide triphosphate hydrolases"/>
    <property type="match status" value="2"/>
</dbReference>
<dbReference type="InterPro" id="IPR001650">
    <property type="entry name" value="Helicase_C-like"/>
</dbReference>
<dbReference type="GO" id="GO:0004519">
    <property type="term" value="F:endonuclease activity"/>
    <property type="evidence" value="ECO:0007669"/>
    <property type="project" value="UniProtKB-KW"/>
</dbReference>
<dbReference type="GO" id="GO:0005524">
    <property type="term" value="F:ATP binding"/>
    <property type="evidence" value="ECO:0007669"/>
    <property type="project" value="InterPro"/>
</dbReference>
<dbReference type="GO" id="GO:0006304">
    <property type="term" value="P:DNA modification"/>
    <property type="evidence" value="ECO:0007669"/>
    <property type="project" value="InterPro"/>
</dbReference>
<dbReference type="PROSITE" id="PS51192">
    <property type="entry name" value="HELICASE_ATP_BIND_1"/>
    <property type="match status" value="1"/>
</dbReference>
<feature type="coiled-coil region" evidence="1">
    <location>
        <begin position="980"/>
        <end position="1029"/>
    </location>
</feature>
<feature type="domain" description="Helicase C-terminal" evidence="3">
    <location>
        <begin position="593"/>
        <end position="775"/>
    </location>
</feature>
<evidence type="ECO:0000313" key="4">
    <source>
        <dbReference type="EMBL" id="ATV58349.1"/>
    </source>
</evidence>
<dbReference type="SUPFAM" id="SSF52540">
    <property type="entry name" value="P-loop containing nucleoside triphosphate hydrolases"/>
    <property type="match status" value="2"/>
</dbReference>
<dbReference type="Pfam" id="PF00271">
    <property type="entry name" value="Helicase_C"/>
    <property type="match status" value="1"/>
</dbReference>
<dbReference type="CDD" id="cd18032">
    <property type="entry name" value="DEXHc_RE_I_III_res"/>
    <property type="match status" value="1"/>
</dbReference>
<proteinExistence type="predicted"/>
<dbReference type="EMBL" id="CP024699">
    <property type="protein sequence ID" value="ATV58349.1"/>
    <property type="molecule type" value="Genomic_DNA"/>
</dbReference>
<dbReference type="GO" id="GO:0016787">
    <property type="term" value="F:hydrolase activity"/>
    <property type="evidence" value="ECO:0007669"/>
    <property type="project" value="InterPro"/>
</dbReference>
<evidence type="ECO:0000259" key="3">
    <source>
        <dbReference type="PROSITE" id="PS51194"/>
    </source>
</evidence>
<keyword evidence="1" id="KW-0175">Coiled coil</keyword>
<dbReference type="Proteomes" id="UP000230056">
    <property type="component" value="Chromosome"/>
</dbReference>
<keyword evidence="4" id="KW-0255">Endonuclease</keyword>
<organism evidence="4 5">
    <name type="scientific">Fusobacterium pseudoperiodonticum</name>
    <dbReference type="NCBI Taxonomy" id="2663009"/>
    <lineage>
        <taxon>Bacteria</taxon>
        <taxon>Fusobacteriati</taxon>
        <taxon>Fusobacteriota</taxon>
        <taxon>Fusobacteriia</taxon>
        <taxon>Fusobacteriales</taxon>
        <taxon>Fusobacteriaceae</taxon>
        <taxon>Fusobacterium</taxon>
    </lineage>
</organism>
<evidence type="ECO:0000259" key="2">
    <source>
        <dbReference type="PROSITE" id="PS51192"/>
    </source>
</evidence>
<dbReference type="REBASE" id="225577">
    <property type="entry name" value="Fpe1261ORF505P"/>
</dbReference>
<dbReference type="InterPro" id="IPR050742">
    <property type="entry name" value="Helicase_Restrict-Modif_Enz"/>
</dbReference>
<dbReference type="GO" id="GO:0003677">
    <property type="term" value="F:DNA binding"/>
    <property type="evidence" value="ECO:0007669"/>
    <property type="project" value="InterPro"/>
</dbReference>
<reference evidence="4 5" key="1">
    <citation type="submission" date="2017-11" db="EMBL/GenBank/DDBJ databases">
        <title>Genome sequencing of Fusobacterium periodonticum KCOM 1261.</title>
        <authorList>
            <person name="Kook J.-K."/>
            <person name="Park S.-N."/>
            <person name="Lim Y.K."/>
        </authorList>
    </citation>
    <scope>NUCLEOTIDE SEQUENCE [LARGE SCALE GENOMIC DNA]</scope>
    <source>
        <strain evidence="4 5">KCOM 1261</strain>
    </source>
</reference>
<dbReference type="SMART" id="SM00487">
    <property type="entry name" value="DEXDc"/>
    <property type="match status" value="1"/>
</dbReference>
<feature type="domain" description="Helicase ATP-binding" evidence="2">
    <location>
        <begin position="353"/>
        <end position="512"/>
    </location>
</feature>
<evidence type="ECO:0000256" key="1">
    <source>
        <dbReference type="SAM" id="Coils"/>
    </source>
</evidence>
<dbReference type="Pfam" id="PF08463">
    <property type="entry name" value="EcoEI_R_C"/>
    <property type="match status" value="1"/>
</dbReference>
<gene>
    <name evidence="4" type="ORF">CTM72_00480</name>
</gene>
<accession>A0A2D3NSG9</accession>
<dbReference type="CDD" id="cd18799">
    <property type="entry name" value="SF2_C_EcoAI-like"/>
    <property type="match status" value="1"/>
</dbReference>
<dbReference type="RefSeq" id="WP_100024086.1">
    <property type="nucleotide sequence ID" value="NZ_CP024699.1"/>
</dbReference>
<dbReference type="Gene3D" id="3.90.1570.30">
    <property type="match status" value="1"/>
</dbReference>
<evidence type="ECO:0000313" key="5">
    <source>
        <dbReference type="Proteomes" id="UP000230056"/>
    </source>
</evidence>
<dbReference type="AlphaFoldDB" id="A0A2D3NSG9"/>
<dbReference type="InterPro" id="IPR006935">
    <property type="entry name" value="Helicase/UvrB_N"/>
</dbReference>
<keyword evidence="4" id="KW-0540">Nuclease</keyword>
<dbReference type="InterPro" id="IPR014001">
    <property type="entry name" value="Helicase_ATP-bd"/>
</dbReference>
<dbReference type="InterPro" id="IPR027417">
    <property type="entry name" value="P-loop_NTPase"/>
</dbReference>
<dbReference type="PANTHER" id="PTHR47396">
    <property type="entry name" value="TYPE I RESTRICTION ENZYME ECOKI R PROTEIN"/>
    <property type="match status" value="1"/>
</dbReference>
<dbReference type="GO" id="GO:0005829">
    <property type="term" value="C:cytosol"/>
    <property type="evidence" value="ECO:0007669"/>
    <property type="project" value="TreeGrafter"/>
</dbReference>
<protein>
    <submittedName>
        <fullName evidence="4">Restriction endonuclease subunit R</fullName>
    </submittedName>
</protein>
<sequence length="1127" mass="130781">MSNFDFLKDEFIDLYELCLEAEKNCYIKPRTSAFYSRLALEFCVGLVYKFEKIQTSSNEMSLNELINKKEFKDLFQDESQIAGLNLIRKFGNDAAHMLRNIISDTGRNLPLNKDIALNSLKGIFDFTLWIAYCYGSTLKTDDIKFDEKYITHSSSEEENINDIKLTDNDVKNNIEKIKVVPTKKHNTRINNNNFSEKETRKLFIDFLLMKAGWNLNDKNMFEYEVEGLKSTNSGKGNIDYVLWGDSAYPLAIIEAKKASYNAKKGEFQALEYAEALEKKFNFFPIRFVTNGFEIFIYENKNSIPRRIYGFYRKEELLKIIARRNEKITSNDISINKKIIDRYYQERAVKKAIENYISGNRKSLLVMATGSGKTRVAISVVDCLSRLNMVKRTLFLADRIALVKQALNSFKNSLPDYTLVDLVAEKDRDNAKIVFSTYQTMMTEAEKSREDGTNKYGVGAFDLIIVDEAHRSIYQKYGDLFEYFDSLILGLTATPKNEIDRNTFKVFDMNSKEPTDSYDLFEAAKDEFLVLPKIKEISLNYPENGIVYSKLSEEEKEKYETLFDEEDNMPEEISGDSLNSWFFNEGTTSKVLTTLMEEGYKIESGDKLGKTIIFAKNDKHAEHIVETFNKIYKNINGEFCQKITTKVEKAQTLIERFVDPNSLPQIAVSVDMLDTGIDVPQILNLVFYKKVKSKAKFWQMIGRGTRKCKDIYGPGQDKKDFLILDFCRNFSYFEMQDNFEEDNTKLGKSLSSRIFENKVKMIYKLQNLEYQMDENYKKLWENLVNEIYDLIASLNEENISVRTKISYVKKYKNIDVLKNLEEKDVDEIIKNLSSLPFSAKEKTEMEKKFENLILKTQLKLFDNKKVENEKMEISDIAKGLAKKGTIKEVQKNANYIMKIIKDENYLKNIDILELKNLKDIIEPLTIFLDTDGKHLNYIVGDFEDTHISTEVKDINTFASAYINSKAKFQKYLDKNKELISIKKLRNNIELDNEDLKELRQLLYSNEEVSLKNLKNENNSEIEKISNLYGKKESFGIFIRSLVGLDREAINKEFSEFLNKEKFNSNQIELINLIIENIVKYGAYSKSEIPKLSNDILGTSIFNIFTDENDLQKIANIIDKINSNVPKLL</sequence>
<dbReference type="InterPro" id="IPR013670">
    <property type="entry name" value="EcoEI_R_C_dom"/>
</dbReference>
<keyword evidence="4" id="KW-0378">Hydrolase</keyword>
<dbReference type="PROSITE" id="PS51194">
    <property type="entry name" value="HELICASE_CTER"/>
    <property type="match status" value="1"/>
</dbReference>
<name>A0A2D3NSG9_9FUSO</name>
<dbReference type="PANTHER" id="PTHR47396:SF1">
    <property type="entry name" value="ATP-DEPENDENT HELICASE IRC3-RELATED"/>
    <property type="match status" value="1"/>
</dbReference>